<sequence>MVLASRGWLVSSSRAARNARGAYARLLLLSGIVAVAWLAGGMGVAHSETASESGGLGGSVLGVGELADRTGQAADELRDSKLSDTAHRAASSTEALTGGVVPQASSLPGNALRETGAALEESAVGAVVHDTGQAVDDTARGATGLVAGVARTGQGVVDSTDGSLRESALVDSVATSLNDTVGRGGIDSVTEPGGPLGLPILGSDEEPAVSAPAAERSDAEEQREREERVARVKDEVAAHVAQTSWRVANEVAGNAGDTASDDDSAERVRLIGGGSQHQVGPDTTGASAPSFPAPGAAGFLMARAGHMALRAQRVALPGDPTLVVRDAADDPSYSPD</sequence>
<feature type="region of interest" description="Disordered" evidence="1">
    <location>
        <begin position="183"/>
        <end position="225"/>
    </location>
</feature>
<feature type="region of interest" description="Disordered" evidence="1">
    <location>
        <begin position="83"/>
        <end position="102"/>
    </location>
</feature>
<dbReference type="Proteomes" id="UP000682416">
    <property type="component" value="Chromosome"/>
</dbReference>
<feature type="compositionally biased region" description="Basic and acidic residues" evidence="1">
    <location>
        <begin position="215"/>
        <end position="225"/>
    </location>
</feature>
<reference evidence="2" key="1">
    <citation type="submission" date="2021-05" db="EMBL/GenBank/DDBJ databases">
        <authorList>
            <person name="Kaiqin L."/>
            <person name="Jian G."/>
        </authorList>
    </citation>
    <scope>NUCLEOTIDE SEQUENCE</scope>
    <source>
        <strain evidence="2">HDS5</strain>
    </source>
</reference>
<accession>A0A975QJ53</accession>
<evidence type="ECO:0000313" key="2">
    <source>
        <dbReference type="EMBL" id="QVJ01296.1"/>
    </source>
</evidence>
<protein>
    <submittedName>
        <fullName evidence="2">Uncharacterized protein</fullName>
    </submittedName>
</protein>
<name>A0A975QJ53_9ACTN</name>
<dbReference type="AlphaFoldDB" id="A0A975QJ53"/>
<feature type="region of interest" description="Disordered" evidence="1">
    <location>
        <begin position="317"/>
        <end position="336"/>
    </location>
</feature>
<evidence type="ECO:0000256" key="1">
    <source>
        <dbReference type="SAM" id="MobiDB-lite"/>
    </source>
</evidence>
<keyword evidence="3" id="KW-1185">Reference proteome</keyword>
<dbReference type="EMBL" id="CP074402">
    <property type="protein sequence ID" value="QVJ01296.1"/>
    <property type="molecule type" value="Genomic_DNA"/>
</dbReference>
<organism evidence="2 3">
    <name type="scientific">Nocardiopsis eucommiae</name>
    <dbReference type="NCBI Taxonomy" id="2831970"/>
    <lineage>
        <taxon>Bacteria</taxon>
        <taxon>Bacillati</taxon>
        <taxon>Actinomycetota</taxon>
        <taxon>Actinomycetes</taxon>
        <taxon>Streptosporangiales</taxon>
        <taxon>Nocardiopsidaceae</taxon>
        <taxon>Nocardiopsis</taxon>
    </lineage>
</organism>
<dbReference type="KEGG" id="nec:KGD82_24685"/>
<proteinExistence type="predicted"/>
<gene>
    <name evidence="2" type="ORF">KGD82_24685</name>
</gene>
<evidence type="ECO:0000313" key="3">
    <source>
        <dbReference type="Proteomes" id="UP000682416"/>
    </source>
</evidence>
<dbReference type="RefSeq" id="WP_431868574.1">
    <property type="nucleotide sequence ID" value="NZ_CBDRIY010000005.1"/>
</dbReference>